<organism evidence="3 4">
    <name type="scientific">Kitasatospora misakiensis</name>
    <dbReference type="NCBI Taxonomy" id="67330"/>
    <lineage>
        <taxon>Bacteria</taxon>
        <taxon>Bacillati</taxon>
        <taxon>Actinomycetota</taxon>
        <taxon>Actinomycetes</taxon>
        <taxon>Kitasatosporales</taxon>
        <taxon>Streptomycetaceae</taxon>
        <taxon>Kitasatospora</taxon>
    </lineage>
</organism>
<proteinExistence type="predicted"/>
<dbReference type="CDD" id="cd00060">
    <property type="entry name" value="FHA"/>
    <property type="match status" value="1"/>
</dbReference>
<dbReference type="SUPFAM" id="SSF49879">
    <property type="entry name" value="SMAD/FHA domain"/>
    <property type="match status" value="1"/>
</dbReference>
<keyword evidence="4" id="KW-1185">Reference proteome</keyword>
<dbReference type="InterPro" id="IPR008984">
    <property type="entry name" value="SMAD_FHA_dom_sf"/>
</dbReference>
<dbReference type="EMBL" id="JBHSOF010000002">
    <property type="protein sequence ID" value="MFC5661811.1"/>
    <property type="molecule type" value="Genomic_DNA"/>
</dbReference>
<dbReference type="PROSITE" id="PS50006">
    <property type="entry name" value="FHA_DOMAIN"/>
    <property type="match status" value="1"/>
</dbReference>
<dbReference type="Gene3D" id="2.60.200.20">
    <property type="match status" value="1"/>
</dbReference>
<dbReference type="Proteomes" id="UP001595975">
    <property type="component" value="Unassembled WGS sequence"/>
</dbReference>
<keyword evidence="1" id="KW-0597">Phosphoprotein</keyword>
<gene>
    <name evidence="3" type="ORF">ACFP3U_02300</name>
</gene>
<feature type="domain" description="FHA" evidence="2">
    <location>
        <begin position="274"/>
        <end position="326"/>
    </location>
</feature>
<protein>
    <submittedName>
        <fullName evidence="3">FHA domain-containing protein</fullName>
    </submittedName>
</protein>
<dbReference type="RefSeq" id="WP_380223401.1">
    <property type="nucleotide sequence ID" value="NZ_JBHSOF010000002.1"/>
</dbReference>
<dbReference type="InterPro" id="IPR000253">
    <property type="entry name" value="FHA_dom"/>
</dbReference>
<name>A0ABW0WY78_9ACTN</name>
<evidence type="ECO:0000313" key="4">
    <source>
        <dbReference type="Proteomes" id="UP001595975"/>
    </source>
</evidence>
<evidence type="ECO:0000256" key="1">
    <source>
        <dbReference type="ARBA" id="ARBA00022553"/>
    </source>
</evidence>
<sequence length="398" mass="43474">MEHRPAPEPAPVVGRGIDRNLATSADRADYLVELSNIVRRTDFGGSAPRSLYRLRLVVDALVRLTGDRDVAVYCVADRSLLGGRREFTEPGDAGTLARWVAEGLVEEVPDADERVLEIAGMTGIQVVTGDYYDDHRIEHPWIQGNTWQFLRPEAAGRGLVRLVPLDMGHRTGAEISKKMELSALKKQGLLTASRKPLVEVVGRAWRCPERRCGLYSVHRGGRVMLPRMRRGVPTCEIHGMPLLDDGARPGAAQVKVVLDGECVARYTLDEGTRTAVGRAPGTADGIALLVLLPAERAARVSRRHLVVSVRGGAVMVRDASTYGSRIRVAGRRGHLGPWERLPAEADRPFQPGDEVELTAGLVLTRSGRRFPAELAGAWREEAARTPLPPGAAEPTRFV</sequence>
<reference evidence="4" key="1">
    <citation type="journal article" date="2019" name="Int. J. Syst. Evol. Microbiol.">
        <title>The Global Catalogue of Microorganisms (GCM) 10K type strain sequencing project: providing services to taxonomists for standard genome sequencing and annotation.</title>
        <authorList>
            <consortium name="The Broad Institute Genomics Platform"/>
            <consortium name="The Broad Institute Genome Sequencing Center for Infectious Disease"/>
            <person name="Wu L."/>
            <person name="Ma J."/>
        </authorList>
    </citation>
    <scope>NUCLEOTIDE SEQUENCE [LARGE SCALE GENOMIC DNA]</scope>
    <source>
        <strain evidence="4">CGMCC 4.1437</strain>
    </source>
</reference>
<evidence type="ECO:0000259" key="2">
    <source>
        <dbReference type="PROSITE" id="PS50006"/>
    </source>
</evidence>
<comment type="caution">
    <text evidence="3">The sequence shown here is derived from an EMBL/GenBank/DDBJ whole genome shotgun (WGS) entry which is preliminary data.</text>
</comment>
<evidence type="ECO:0000313" key="3">
    <source>
        <dbReference type="EMBL" id="MFC5661811.1"/>
    </source>
</evidence>
<accession>A0ABW0WY78</accession>